<dbReference type="EMBL" id="MN739724">
    <property type="protein sequence ID" value="QHT23076.1"/>
    <property type="molecule type" value="Genomic_DNA"/>
</dbReference>
<accession>A0A6C0E1Q7</accession>
<dbReference type="AlphaFoldDB" id="A0A6C0E1Q7"/>
<name>A0A6C0E1Q7_9ZZZZ</name>
<evidence type="ECO:0000313" key="1">
    <source>
        <dbReference type="EMBL" id="QHT23076.1"/>
    </source>
</evidence>
<organism evidence="1">
    <name type="scientific">viral metagenome</name>
    <dbReference type="NCBI Taxonomy" id="1070528"/>
    <lineage>
        <taxon>unclassified sequences</taxon>
        <taxon>metagenomes</taxon>
        <taxon>organismal metagenomes</taxon>
    </lineage>
</organism>
<reference evidence="1" key="1">
    <citation type="journal article" date="2020" name="Nature">
        <title>Giant virus diversity and host interactions through global metagenomics.</title>
        <authorList>
            <person name="Schulz F."/>
            <person name="Roux S."/>
            <person name="Paez-Espino D."/>
            <person name="Jungbluth S."/>
            <person name="Walsh D.A."/>
            <person name="Denef V.J."/>
            <person name="McMahon K.D."/>
            <person name="Konstantinidis K.T."/>
            <person name="Eloe-Fadrosh E.A."/>
            <person name="Kyrpides N.C."/>
            <person name="Woyke T."/>
        </authorList>
    </citation>
    <scope>NUCLEOTIDE SEQUENCE</scope>
    <source>
        <strain evidence="1">GVMAG-M-3300023179-114</strain>
    </source>
</reference>
<protein>
    <submittedName>
        <fullName evidence="1">Uncharacterized protein</fullName>
    </submittedName>
</protein>
<sequence>MVSQIFKKDIPNEILLNLLDKIAFKTEKRYILNHESYKKGMLHNYIVDFMEQCKDYYFLSKQKYLDRKLTYNSFITVVRQICNYNKVTYTSQIKYSKSNYDIEYYIYV</sequence>
<proteinExistence type="predicted"/>